<dbReference type="Gene3D" id="3.10.100.10">
    <property type="entry name" value="Mannose-Binding Protein A, subunit A"/>
    <property type="match status" value="1"/>
</dbReference>
<dbReference type="SUPFAM" id="SSF56436">
    <property type="entry name" value="C-type lectin-like"/>
    <property type="match status" value="1"/>
</dbReference>
<dbReference type="InterPro" id="IPR016186">
    <property type="entry name" value="C-type_lectin-like/link_sf"/>
</dbReference>
<dbReference type="SUPFAM" id="SSF53474">
    <property type="entry name" value="alpha/beta-Hydrolases"/>
    <property type="match status" value="1"/>
</dbReference>
<dbReference type="GO" id="GO:0016298">
    <property type="term" value="F:lipase activity"/>
    <property type="evidence" value="ECO:0007669"/>
    <property type="project" value="InterPro"/>
</dbReference>
<dbReference type="GO" id="GO:0017171">
    <property type="term" value="F:serine hydrolase activity"/>
    <property type="evidence" value="ECO:0007669"/>
    <property type="project" value="TreeGrafter"/>
</dbReference>
<proteinExistence type="inferred from homology"/>
<evidence type="ECO:0000313" key="6">
    <source>
        <dbReference type="EMBL" id="TRU27836.1"/>
    </source>
</evidence>
<dbReference type="InterPro" id="IPR013818">
    <property type="entry name" value="Lipase"/>
</dbReference>
<protein>
    <recommendedName>
        <fullName evidence="5">C-type lectin domain-containing protein</fullName>
    </recommendedName>
</protein>
<dbReference type="GO" id="GO:0005615">
    <property type="term" value="C:extracellular space"/>
    <property type="evidence" value="ECO:0007669"/>
    <property type="project" value="TreeGrafter"/>
</dbReference>
<reference evidence="6 7" key="1">
    <citation type="submission" date="2019-01" db="EMBL/GenBank/DDBJ databases">
        <title>Coherence of Microcystis species and biogeography revealed through population genomics.</title>
        <authorList>
            <person name="Perez-Carrascal O.M."/>
            <person name="Terrat Y."/>
            <person name="Giani A."/>
            <person name="Fortin N."/>
            <person name="Tromas N."/>
            <person name="Shapiro B.J."/>
        </authorList>
    </citation>
    <scope>NUCLEOTIDE SEQUENCE [LARGE SCALE GENOMIC DNA]</scope>
    <source>
        <strain evidence="6">Ma_SC_T_19800800_S464</strain>
    </source>
</reference>
<feature type="coiled-coil region" evidence="4">
    <location>
        <begin position="2012"/>
        <end position="2046"/>
    </location>
</feature>
<evidence type="ECO:0000256" key="2">
    <source>
        <dbReference type="ARBA" id="ARBA00010701"/>
    </source>
</evidence>
<dbReference type="Gene3D" id="3.40.50.1820">
    <property type="entry name" value="alpha/beta hydrolase"/>
    <property type="match status" value="1"/>
</dbReference>
<dbReference type="InterPro" id="IPR000734">
    <property type="entry name" value="TAG_lipase"/>
</dbReference>
<feature type="coiled-coil region" evidence="4">
    <location>
        <begin position="1217"/>
        <end position="1244"/>
    </location>
</feature>
<comment type="caution">
    <text evidence="6">The sequence shown here is derived from an EMBL/GenBank/DDBJ whole genome shotgun (WGS) entry which is preliminary data.</text>
</comment>
<evidence type="ECO:0000313" key="7">
    <source>
        <dbReference type="Proteomes" id="UP000319313"/>
    </source>
</evidence>
<sequence>MTTTTQNLYNELSKLTDNAEQIEALLKVLPGQSYSEDDLRKIINDQKDEAFQQFKSLETKLESNQKAIELIIAQLNPSLQSLSNNEKSLTTKDDELNLLNQSKGELTAEVSVLNDAKSQSVIYFNGEIGKVNSNIAAENNRYEITALFTSSNNPAKDLLQFSSEIAGIITRFGNAVTSLNTQKDVLYDRWKQKSITKTVYDKKIQIIDDFVSKFNTATNQLNTLKTYAVSYESLINSGSGITPSEVNEINSILAAAQGVYDQLVSSYDLLINKMVYQRGLNLKKDYDNSIDVDNNIGQYIKDPSYDDQGGKGTLLIYQVNAQLSRDKLTEVRTNITGLRDKAWTPYVNLISTLNAQITTLENNRNVKDSEYQNKITSKYGDIAQKDNAIISKQGEINTVNSSISTIISQINPNKQKLLELLKENTTLVKEWKALLRNESHYFLDNAELLIYQDLYTDWEKLANNVTAPFLNKLQSFNSNYLGDLQAPIEEYQEDLEAGIVWAKNRRETIDFIGNNSKVVFDQLLQEFRATPPQNSNLPLGQFADNLQKIQERRDNSLTSYDDLNQQIAQVNSWLTEATLLSPANSTDSSRLQRYIQQLEFTQKRLYLVPNAIAEIDTIKENFTEEINQIKSIWSQINSDFSGLVNEGKNKVNLDNQFQSKKSSRITLEGDLAKLDEEKTNLVSKASYLQGQLNTTSSKIVTLNNQLNSANSALSNINYSVNYWQGEVNRIRTVDGGFFKWDSQQNKLVTREDRIANYSTAVSNLLKFSNDLTAQKSLITQYEREIYNSSFYQTDLASQLRSTNSRIAELTDTLIPNKNSEISNNTSQINSLGTDITKSTQALLNLSNVFFQKLATLKGEFNDIDISLTSQASLGESLLSLGLLVTEQDINFFTEVIEPAVGKFYGEINGGNTLLNSLNPSLDSLRNTVNSTSINDAPKLVQEFIKNFQQLLTNQKSELGTYINKQYPEVITDFDKAHKEAQKEVEEIQFDYRLRSLIQQENLAEVIETIQSRISIAEKADLVTRNSQISRSNVIDLKIVIHNEVIEDIEKQKTILKEVDQASKYINGNLTKLAESSQALFKAFEFKLPKALGNYLRASGDLDAKIDIQTVLEQRLGAINDSVTSVKNAITSFKQKISSQNSLNDKIAGISKELAFSDQALKFIQIQELLEKDNLSVDNLTKGITQLTSFIQNLITTANLDNATVQSLNSAKQSIQQLTSLSTELSNFESKNSELEARLIEISEKEVALLNAAILYKARSNEEAKISQKEGIEVQENVTIKDLIVNGEINTKNLENRYFLSPQAATWQEIQDFAKSVGGNLVTINGLGEQQFLKRIFGLNADGTANNQTNYWIGYSDKDKEGKWQWVDGQVDDFENWSDRTNGNGKDYAFMNQFGLWKAANNQEKFQGIIELDFNATTVERLQIEKQLQQADDNLKTSFEKSQNYQSIVSAIASVETAFTKALNIAGISQLTAVELLTEIRQNYRESQQTLNELESDINWRQASANAHFKTAEFYQSVAAEYLQKHNDLKQKFANQLGVKIPDGERWTETRETFHRGFLGKKSVSVEITHINTYWLYYEKFTELSKAARQQALERLGQPTTNSTSTAVASDLLNQRNQASTINQLWGQANQQADVLEGFLKQLQSSINLINIANKQTPEYQQAVKEFELLLPNLDTQLTNAQVKTENAYSSVKQQWDTFKNSVGELQKVYDEVIPLKAQYRGQNLAILSDIDTSRDWVTLKYQSLEVELESVSVVRKQLYDFLRSGNNSSINSLTQNLLKDALNYLRYNESILQDRLKALEEHREALDAQDKFLLQELELVDAYFDNGGKEFTLLNQQLDRAKTTLRDLQSFAEDALDSSTVLTQNLNQFSVYLNSLNDENLKAVQDSHKTLQDLIANFNDRKDYFQKAKESLDEIDDKSPEIIKLLEKMVANGEIRAKQLLETAKLRGLAVAADIYFQDFSDLMTDTGNFWSGGIATEADRKLANYFRKTLMENRALKRESEANADYAGTVIKHAEGQKTLVESEIQQAQIEYNNLLATIGNLEQASDVQRQTLYKIEARKETLEALQEPTRIIINNLIQVQTLNADLARLEQQYAESFSKEINESLREQLSLDALVKSYQKQQLLTKIEVYQKQDAYSTLQDSLIEIGRELGLEINPIIESTDHQAHIIDLQEQLNNLQINPEIPQELRTLLAEVRENIESALEGKEATQIEQQLSVVTNKLVEQNKIYQQELNRLVEEAQDDQDLLDTAQTNLKTAVDQLLTAIETRNDFLEDKSVISNELLQIFAEVRLAQNANSISIETAKKARTMLNDVLEQRQIEREARQKTFIDFFLESQGTLLAIASVVVTAGSSAGLIALTDAAIKSIKIGLAVAKAVNNAVTAAYNGDWSGALYNAINAVAMYVGDMNISSALKDNISQFQSIVDSSYKTLKYAQSGDALGAFIDGIGRLTSMAIEGFDLAGKAGLSDDFIKEFKKIPRLVNNSIQAIQEGDWLTASSNIFNTVIAISSMRSISDVESGKFAKKVNIIDAVGDVGFSIANAIKESDFTTWVTTVDDVLQRHEFFKISQKAINKKVLKTLAFETVETAQLKTNNGEQDVDFIALNGQVNPNKPTYVIVGGYLTDSGSEWLTDTSFLLQKNVGDANFVIVDWSELTGSFLTPFDDGVYRGAAENTKLVGEALGNYLLRQGIDPKNIHLVGHSLGAHVVGVAGRMIAESSGQKIKEIIALDPAAPSFDQKTFGLQITDLRDKLDISDADSVTVVRSNFTNDSVLQKATSLFNLGHYGTSKNDLGHIAAILILK</sequence>
<accession>A0A552E017</accession>
<dbReference type="InterPro" id="IPR001304">
    <property type="entry name" value="C-type_lectin-like"/>
</dbReference>
<organism evidence="6 7">
    <name type="scientific">Microcystis aeruginosa Ma_SC_T_19800800_S464</name>
    <dbReference type="NCBI Taxonomy" id="2486257"/>
    <lineage>
        <taxon>Bacteria</taxon>
        <taxon>Bacillati</taxon>
        <taxon>Cyanobacteriota</taxon>
        <taxon>Cyanophyceae</taxon>
        <taxon>Oscillatoriophycideae</taxon>
        <taxon>Chroococcales</taxon>
        <taxon>Microcystaceae</taxon>
        <taxon>Microcystis</taxon>
    </lineage>
</organism>
<comment type="subcellular location">
    <subcellularLocation>
        <location evidence="1">Secreted</location>
    </subcellularLocation>
</comment>
<evidence type="ECO:0000259" key="5">
    <source>
        <dbReference type="PROSITE" id="PS50041"/>
    </source>
</evidence>
<dbReference type="Pfam" id="PF00151">
    <property type="entry name" value="Lipase"/>
    <property type="match status" value="1"/>
</dbReference>
<dbReference type="GO" id="GO:0016042">
    <property type="term" value="P:lipid catabolic process"/>
    <property type="evidence" value="ECO:0007669"/>
    <property type="project" value="TreeGrafter"/>
</dbReference>
<evidence type="ECO:0000256" key="3">
    <source>
        <dbReference type="ARBA" id="ARBA00022525"/>
    </source>
</evidence>
<dbReference type="Proteomes" id="UP000319313">
    <property type="component" value="Unassembled WGS sequence"/>
</dbReference>
<keyword evidence="3" id="KW-0964">Secreted</keyword>
<dbReference type="InterPro" id="IPR016187">
    <property type="entry name" value="CTDL_fold"/>
</dbReference>
<name>A0A552E017_MICAE</name>
<dbReference type="SMART" id="SM00034">
    <property type="entry name" value="CLECT"/>
    <property type="match status" value="1"/>
</dbReference>
<keyword evidence="4" id="KW-0175">Coiled coil</keyword>
<feature type="domain" description="C-type lectin" evidence="5">
    <location>
        <begin position="1297"/>
        <end position="1410"/>
    </location>
</feature>
<evidence type="ECO:0000256" key="1">
    <source>
        <dbReference type="ARBA" id="ARBA00004613"/>
    </source>
</evidence>
<dbReference type="PANTHER" id="PTHR11610:SF173">
    <property type="entry name" value="LIPASE DOMAIN-CONTAINING PROTEIN-RELATED"/>
    <property type="match status" value="1"/>
</dbReference>
<feature type="coiled-coil region" evidence="4">
    <location>
        <begin position="1789"/>
        <end position="1816"/>
    </location>
</feature>
<gene>
    <name evidence="6" type="ORF">EWV81_06530</name>
</gene>
<dbReference type="EMBL" id="SFBL01000050">
    <property type="protein sequence ID" value="TRU27836.1"/>
    <property type="molecule type" value="Genomic_DNA"/>
</dbReference>
<dbReference type="PANTHER" id="PTHR11610">
    <property type="entry name" value="LIPASE"/>
    <property type="match status" value="1"/>
</dbReference>
<dbReference type="Pfam" id="PF00059">
    <property type="entry name" value="Lectin_C"/>
    <property type="match status" value="1"/>
</dbReference>
<dbReference type="InterPro" id="IPR029058">
    <property type="entry name" value="AB_hydrolase_fold"/>
</dbReference>
<comment type="similarity">
    <text evidence="2">Belongs to the AB hydrolase superfamily. Lipase family.</text>
</comment>
<feature type="coiled-coil region" evidence="4">
    <location>
        <begin position="2193"/>
        <end position="2254"/>
    </location>
</feature>
<dbReference type="PROSITE" id="PS50041">
    <property type="entry name" value="C_TYPE_LECTIN_2"/>
    <property type="match status" value="1"/>
</dbReference>
<feature type="coiled-coil region" evidence="4">
    <location>
        <begin position="2074"/>
        <end position="2101"/>
    </location>
</feature>
<evidence type="ECO:0000256" key="4">
    <source>
        <dbReference type="SAM" id="Coils"/>
    </source>
</evidence>